<dbReference type="AlphaFoldDB" id="A0A2P1QNM4"/>
<gene>
    <name evidence="1" type="ORF">XB16_0148</name>
</gene>
<evidence type="ECO:0000313" key="1">
    <source>
        <dbReference type="EMBL" id="AVQ10501.1"/>
    </source>
</evidence>
<organism evidence="1 2">
    <name type="scientific">Leptospira santarosai</name>
    <dbReference type="NCBI Taxonomy" id="28183"/>
    <lineage>
        <taxon>Bacteria</taxon>
        <taxon>Pseudomonadati</taxon>
        <taxon>Spirochaetota</taxon>
        <taxon>Spirochaetia</taxon>
        <taxon>Leptospirales</taxon>
        <taxon>Leptospiraceae</taxon>
        <taxon>Leptospira</taxon>
    </lineage>
</organism>
<sequence>MRSYRTTYIATAGSDVLSLGSEILSSHSLIFLIKEKEAQCLRSLRITRQVWEQVQSVRNGSLYLDNRIVLRIESRNGRKILEEKKFLVKHGVFERRKGYGFYDT</sequence>
<proteinExistence type="predicted"/>
<reference evidence="1 2" key="1">
    <citation type="journal article" date="2015" name="Genome Announc.">
        <title>Draft Genome Sequences of Leptospira santarosai Strains U160, U164, and U233, Isolated from Asymptomatic Cattle.</title>
        <authorList>
            <person name="Kremer F.S."/>
            <person name="Eslabao M.R."/>
            <person name="Provisor M."/>
            <person name="Woloski R.D."/>
            <person name="Ramires O.V."/>
            <person name="Moreno L.Z."/>
            <person name="Moreno A.M."/>
            <person name="Hamond C."/>
            <person name="Lilenbaum W."/>
            <person name="Dellagostin O.A."/>
        </authorList>
    </citation>
    <scope>NUCLEOTIDE SEQUENCE [LARGE SCALE GENOMIC DNA]</scope>
    <source>
        <strain evidence="1 2">U160</strain>
    </source>
</reference>
<dbReference type="Proteomes" id="UP000033961">
    <property type="component" value="Chromosome I"/>
</dbReference>
<accession>A0A2P1QNM4</accession>
<evidence type="ECO:0000313" key="2">
    <source>
        <dbReference type="Proteomes" id="UP000033961"/>
    </source>
</evidence>
<dbReference type="EMBL" id="CP027843">
    <property type="protein sequence ID" value="AVQ10501.1"/>
    <property type="molecule type" value="Genomic_DNA"/>
</dbReference>
<protein>
    <submittedName>
        <fullName evidence="1">Uncharacterized protein</fullName>
    </submittedName>
</protein>
<name>A0A2P1QNM4_9LEPT</name>